<organism evidence="1 2">
    <name type="scientific">Actinocatenispora comari</name>
    <dbReference type="NCBI Taxonomy" id="2807577"/>
    <lineage>
        <taxon>Bacteria</taxon>
        <taxon>Bacillati</taxon>
        <taxon>Actinomycetota</taxon>
        <taxon>Actinomycetes</taxon>
        <taxon>Micromonosporales</taxon>
        <taxon>Micromonosporaceae</taxon>
        <taxon>Actinocatenispora</taxon>
    </lineage>
</organism>
<accession>A0A8J4AAI6</accession>
<proteinExistence type="predicted"/>
<evidence type="ECO:0000313" key="1">
    <source>
        <dbReference type="EMBL" id="GIL25218.1"/>
    </source>
</evidence>
<evidence type="ECO:0000313" key="2">
    <source>
        <dbReference type="Proteomes" id="UP000614996"/>
    </source>
</evidence>
<protein>
    <submittedName>
        <fullName evidence="1">Uncharacterized protein</fullName>
    </submittedName>
</protein>
<keyword evidence="2" id="KW-1185">Reference proteome</keyword>
<name>A0A8J4AAI6_9ACTN</name>
<sequence>MGILARIRRSRLPAEAKRPFEAAEHLVAWAPVADGYPADGAGGYLVATNRGLWLPGRDERLGWHEIHKATWSGRELVVTPAKLVRSAGEAPDAPADVFADDETSSYRIGDPGELPYQVRVRVTKSVAYSIHHELPNGGVRVVARRVPGVDGLHWALRYDEGTVLIGPDHDLVAEYLAQARNTAETG</sequence>
<dbReference type="AlphaFoldDB" id="A0A8J4AAI6"/>
<dbReference type="EMBL" id="BOPO01000004">
    <property type="protein sequence ID" value="GIL25218.1"/>
    <property type="molecule type" value="Genomic_DNA"/>
</dbReference>
<dbReference type="RefSeq" id="WP_207122845.1">
    <property type="nucleotide sequence ID" value="NZ_BOPO01000004.1"/>
</dbReference>
<gene>
    <name evidence="1" type="ORF">NUM_04730</name>
</gene>
<reference evidence="2" key="1">
    <citation type="journal article" date="2021" name="Int. J. Syst. Evol. Microbiol.">
        <title>Actinocatenispora comari sp. nov., an endophytic actinomycete isolated from aerial parts of Comarum salesowianum.</title>
        <authorList>
            <person name="Oyunbileg N."/>
            <person name="Iizaka Y."/>
            <person name="Hamada M."/>
            <person name="Davaapurev B.O."/>
            <person name="Fukumoto A."/>
            <person name="Tsetseg B."/>
            <person name="Kato F."/>
            <person name="Tamura T."/>
            <person name="Batkhuu J."/>
            <person name="Anzai Y."/>
        </authorList>
    </citation>
    <scope>NUCLEOTIDE SEQUENCE [LARGE SCALE GENOMIC DNA]</scope>
    <source>
        <strain evidence="2">NUM-2625</strain>
    </source>
</reference>
<comment type="caution">
    <text evidence="1">The sequence shown here is derived from an EMBL/GenBank/DDBJ whole genome shotgun (WGS) entry which is preliminary data.</text>
</comment>
<dbReference type="Proteomes" id="UP000614996">
    <property type="component" value="Unassembled WGS sequence"/>
</dbReference>